<dbReference type="OrthoDB" id="419598at2759"/>
<dbReference type="EMBL" id="QJKJ01012590">
    <property type="protein sequence ID" value="RDX68330.1"/>
    <property type="molecule type" value="Genomic_DNA"/>
</dbReference>
<evidence type="ECO:0000256" key="2">
    <source>
        <dbReference type="ARBA" id="ARBA00022857"/>
    </source>
</evidence>
<keyword evidence="2" id="KW-0521">NADP</keyword>
<dbReference type="SUPFAM" id="SSF51735">
    <property type="entry name" value="NAD(P)-binding Rossmann-fold domains"/>
    <property type="match status" value="2"/>
</dbReference>
<accession>A0A371EQI4</accession>
<dbReference type="GO" id="GO:0009807">
    <property type="term" value="P:lignan biosynthetic process"/>
    <property type="evidence" value="ECO:0007669"/>
    <property type="project" value="UniProtKB-ARBA"/>
</dbReference>
<protein>
    <recommendedName>
        <fullName evidence="4">NmrA-like domain-containing protein</fullName>
    </recommendedName>
</protein>
<dbReference type="InterPro" id="IPR050608">
    <property type="entry name" value="NmrA-type/Isoflavone_red_sf"/>
</dbReference>
<feature type="domain" description="NmrA-like" evidence="4">
    <location>
        <begin position="3"/>
        <end position="308"/>
    </location>
</feature>
<gene>
    <name evidence="5" type="ORF">CR513_52700</name>
</gene>
<evidence type="ECO:0000313" key="5">
    <source>
        <dbReference type="EMBL" id="RDX68330.1"/>
    </source>
</evidence>
<comment type="caution">
    <text evidence="5">The sequence shown here is derived from an EMBL/GenBank/DDBJ whole genome shotgun (WGS) entry which is preliminary data.</text>
</comment>
<dbReference type="InterPro" id="IPR036291">
    <property type="entry name" value="NAD(P)-bd_dom_sf"/>
</dbReference>
<dbReference type="Gene3D" id="3.40.50.720">
    <property type="entry name" value="NAD(P)-binding Rossmann-like Domain"/>
    <property type="match status" value="2"/>
</dbReference>
<evidence type="ECO:0000256" key="3">
    <source>
        <dbReference type="ARBA" id="ARBA00023002"/>
    </source>
</evidence>
<dbReference type="CDD" id="cd05259">
    <property type="entry name" value="PCBER_SDR_a"/>
    <property type="match status" value="2"/>
</dbReference>
<evidence type="ECO:0000256" key="1">
    <source>
        <dbReference type="ARBA" id="ARBA00005725"/>
    </source>
</evidence>
<name>A0A371EQI4_MUCPR</name>
<dbReference type="InterPro" id="IPR008030">
    <property type="entry name" value="NmrA-like"/>
</dbReference>
<sequence length="632" mass="71364">MGKSKVLIVGGTGYVGRRIVKASLEQGHETYVLQRPEIGLDIEKVQMLLSFKKQGARLVEASVTDHESLVDAVKQVDVVICTMSGVHFRSHNLLMQLKLVEAIKTAGNVKRFLPSEFGMDPARMGHALEPGRVSFDEKMVVRKAIEDANIPFTYISANCFAGYFAANLSQMRTLLPPRDKVLLYGDANVKVVYMDEDDVATYTIKTIDDPRTLNKTVYLRPPENILTQRQLIDKWEKLIGKKLDKFSISEQDFLASMKDLDYASQVGVGHFYHIFYEGCLTNFEIEEGGEEASELYPEVNYTRMDQYLRVNKQSRGEAMGKSKVLVVGGTGYVGRRIVKASLEQGHETYVLQRPEIGLDIEKVQMLLSFKKQGARLVEASVSDHESLVDAVKQVDVVICTMSGVHFRSHNLLMQLKLVEAIKTAGNVKRFLPSEFGMDPAQMGHALEPGRVTFDEKMIVRKAIEDANIPFTYISANCFAGYFAANLSQMKTLLPPRDKVLLYADGNVKVVYMDEDDVATYTIKTIDDPRALNKTVYLRPPENILTQRQLIEKWEKLIGRQLEKSSISEQDFLASMKGMDLADQVGVGHFYHIYYEGCLTNFDIGEGGEEASQLYPEVKYTRMDQYLKVKRRT</sequence>
<dbReference type="STRING" id="157652.A0A371EQI4"/>
<evidence type="ECO:0000259" key="4">
    <source>
        <dbReference type="Pfam" id="PF05368"/>
    </source>
</evidence>
<proteinExistence type="inferred from homology"/>
<evidence type="ECO:0000313" key="6">
    <source>
        <dbReference type="Proteomes" id="UP000257109"/>
    </source>
</evidence>
<dbReference type="AlphaFoldDB" id="A0A371EQI4"/>
<dbReference type="Pfam" id="PF05368">
    <property type="entry name" value="NmrA"/>
    <property type="match status" value="2"/>
</dbReference>
<dbReference type="Proteomes" id="UP000257109">
    <property type="component" value="Unassembled WGS sequence"/>
</dbReference>
<comment type="similarity">
    <text evidence="1">Belongs to the NmrA-type oxidoreductase family. Isoflavone reductase subfamily.</text>
</comment>
<dbReference type="Gene3D" id="3.90.25.10">
    <property type="entry name" value="UDP-galactose 4-epimerase, domain 1"/>
    <property type="match status" value="2"/>
</dbReference>
<keyword evidence="6" id="KW-1185">Reference proteome</keyword>
<reference evidence="5" key="1">
    <citation type="submission" date="2018-05" db="EMBL/GenBank/DDBJ databases">
        <title>Draft genome of Mucuna pruriens seed.</title>
        <authorList>
            <person name="Nnadi N.E."/>
            <person name="Vos R."/>
            <person name="Hasami M.H."/>
            <person name="Devisetty U.K."/>
            <person name="Aguiy J.C."/>
        </authorList>
    </citation>
    <scope>NUCLEOTIDE SEQUENCE [LARGE SCALE GENOMIC DNA]</scope>
    <source>
        <strain evidence="5">JCA_2017</strain>
    </source>
</reference>
<keyword evidence="3" id="KW-0560">Oxidoreductase</keyword>
<organism evidence="5 6">
    <name type="scientific">Mucuna pruriens</name>
    <name type="common">Velvet bean</name>
    <name type="synonym">Dolichos pruriens</name>
    <dbReference type="NCBI Taxonomy" id="157652"/>
    <lineage>
        <taxon>Eukaryota</taxon>
        <taxon>Viridiplantae</taxon>
        <taxon>Streptophyta</taxon>
        <taxon>Embryophyta</taxon>
        <taxon>Tracheophyta</taxon>
        <taxon>Spermatophyta</taxon>
        <taxon>Magnoliopsida</taxon>
        <taxon>eudicotyledons</taxon>
        <taxon>Gunneridae</taxon>
        <taxon>Pentapetalae</taxon>
        <taxon>rosids</taxon>
        <taxon>fabids</taxon>
        <taxon>Fabales</taxon>
        <taxon>Fabaceae</taxon>
        <taxon>Papilionoideae</taxon>
        <taxon>50 kb inversion clade</taxon>
        <taxon>NPAAA clade</taxon>
        <taxon>indigoferoid/millettioid clade</taxon>
        <taxon>Phaseoleae</taxon>
        <taxon>Mucuna</taxon>
    </lineage>
</organism>
<dbReference type="PANTHER" id="PTHR43349">
    <property type="entry name" value="PINORESINOL REDUCTASE-RELATED"/>
    <property type="match status" value="1"/>
</dbReference>
<dbReference type="PANTHER" id="PTHR43349:SF4">
    <property type="entry name" value="PINORESINOL REDUCTASE 1-RELATED"/>
    <property type="match status" value="1"/>
</dbReference>
<dbReference type="GO" id="GO:0010283">
    <property type="term" value="F:pinoresinol reductase activity"/>
    <property type="evidence" value="ECO:0007669"/>
    <property type="project" value="UniProtKB-ARBA"/>
</dbReference>
<feature type="domain" description="NmrA-like" evidence="4">
    <location>
        <begin position="321"/>
        <end position="626"/>
    </location>
</feature>
<dbReference type="InterPro" id="IPR045312">
    <property type="entry name" value="PCBER-like"/>
</dbReference>